<feature type="region of interest" description="Disordered" evidence="1">
    <location>
        <begin position="109"/>
        <end position="183"/>
    </location>
</feature>
<gene>
    <name evidence="2" type="ORF">A1O5_06159</name>
</gene>
<dbReference type="Proteomes" id="UP000019471">
    <property type="component" value="Unassembled WGS sequence"/>
</dbReference>
<feature type="region of interest" description="Disordered" evidence="1">
    <location>
        <begin position="473"/>
        <end position="500"/>
    </location>
</feature>
<proteinExistence type="predicted"/>
<feature type="compositionally biased region" description="Polar residues" evidence="1">
    <location>
        <begin position="147"/>
        <end position="159"/>
    </location>
</feature>
<protein>
    <submittedName>
        <fullName evidence="2">Uncharacterized protein</fullName>
    </submittedName>
</protein>
<feature type="compositionally biased region" description="Basic and acidic residues" evidence="1">
    <location>
        <begin position="113"/>
        <end position="122"/>
    </location>
</feature>
<dbReference type="GeneID" id="19190871"/>
<organism evidence="2 3">
    <name type="scientific">Cladophialophora psammophila CBS 110553</name>
    <dbReference type="NCBI Taxonomy" id="1182543"/>
    <lineage>
        <taxon>Eukaryota</taxon>
        <taxon>Fungi</taxon>
        <taxon>Dikarya</taxon>
        <taxon>Ascomycota</taxon>
        <taxon>Pezizomycotina</taxon>
        <taxon>Eurotiomycetes</taxon>
        <taxon>Chaetothyriomycetidae</taxon>
        <taxon>Chaetothyriales</taxon>
        <taxon>Herpotrichiellaceae</taxon>
        <taxon>Cladophialophora</taxon>
    </lineage>
</organism>
<name>W9X1G4_9EURO</name>
<dbReference type="HOGENOM" id="CLU_032494_1_0_1"/>
<feature type="compositionally biased region" description="Basic and acidic residues" evidence="1">
    <location>
        <begin position="129"/>
        <end position="143"/>
    </location>
</feature>
<dbReference type="OrthoDB" id="4708870at2759"/>
<reference evidence="2 3" key="1">
    <citation type="submission" date="2013-03" db="EMBL/GenBank/DDBJ databases">
        <title>The Genome Sequence of Cladophialophora psammophila CBS 110553.</title>
        <authorList>
            <consortium name="The Broad Institute Genomics Platform"/>
            <person name="Cuomo C."/>
            <person name="de Hoog S."/>
            <person name="Gorbushina A."/>
            <person name="Walker B."/>
            <person name="Young S.K."/>
            <person name="Zeng Q."/>
            <person name="Gargeya S."/>
            <person name="Fitzgerald M."/>
            <person name="Haas B."/>
            <person name="Abouelleil A."/>
            <person name="Allen A.W."/>
            <person name="Alvarado L."/>
            <person name="Arachchi H.M."/>
            <person name="Berlin A.M."/>
            <person name="Chapman S.B."/>
            <person name="Gainer-Dewar J."/>
            <person name="Goldberg J."/>
            <person name="Griggs A."/>
            <person name="Gujja S."/>
            <person name="Hansen M."/>
            <person name="Howarth C."/>
            <person name="Imamovic A."/>
            <person name="Ireland A."/>
            <person name="Larimer J."/>
            <person name="McCowan C."/>
            <person name="Murphy C."/>
            <person name="Pearson M."/>
            <person name="Poon T.W."/>
            <person name="Priest M."/>
            <person name="Roberts A."/>
            <person name="Saif S."/>
            <person name="Shea T."/>
            <person name="Sisk P."/>
            <person name="Sykes S."/>
            <person name="Wortman J."/>
            <person name="Nusbaum C."/>
            <person name="Birren B."/>
        </authorList>
    </citation>
    <scope>NUCLEOTIDE SEQUENCE [LARGE SCALE GENOMIC DNA]</scope>
    <source>
        <strain evidence="2 3">CBS 110553</strain>
    </source>
</reference>
<feature type="compositionally biased region" description="Basic and acidic residues" evidence="1">
    <location>
        <begin position="473"/>
        <end position="484"/>
    </location>
</feature>
<evidence type="ECO:0000313" key="3">
    <source>
        <dbReference type="Proteomes" id="UP000019471"/>
    </source>
</evidence>
<evidence type="ECO:0000313" key="2">
    <source>
        <dbReference type="EMBL" id="EXJ71165.1"/>
    </source>
</evidence>
<dbReference type="AlphaFoldDB" id="W9X1G4"/>
<feature type="compositionally biased region" description="Low complexity" evidence="1">
    <location>
        <begin position="160"/>
        <end position="181"/>
    </location>
</feature>
<evidence type="ECO:0000256" key="1">
    <source>
        <dbReference type="SAM" id="MobiDB-lite"/>
    </source>
</evidence>
<dbReference type="STRING" id="1182543.W9X1G4"/>
<sequence>MGGSVFTADGLYTPRMPPKVYESVLSRTQELLRAHFKLVGHALEAPAKTSHGDIDIIVAEPMDRTVTSEHRIGDFLAKLLGAEKWKQMAGNSTCSLALRWPQEFEDQVVSEGDMSRGSHDGELGEGESDEHHSDQEERPDTPVKDNANPSQTAPDRTANSSTTIYPPTSSSVSTPPNSSTPKHIQLDINIAPTPAYFHWHMFLRAHGDFWQMLGMIVRRFGLTPASKGLCLRIAEVEKHNKEQARVLMTSDPDTVLDYLGLDKERYWRMFGGLDEMMDYVSSCRFHDPGRWRDRTKPVEEGEEAETTEGPVTGRALLKANDRQRVAKRPVFAYWFETYLPAHIDDPPGKSAFLTREDVIGDAKEFFGADFANRFEERKKKMVRQIEVDKLWAQIRKNLPIEGTEIGYVMKGMKREIVGKREEHPLGHERLEGIDEVGMAYQAGRFDEVLEWATANWSEVGQRQKKLEQENSRVHLLEKVKRDGQQGKGRKKVTQKEVAAG</sequence>
<dbReference type="RefSeq" id="XP_007744944.1">
    <property type="nucleotide sequence ID" value="XM_007746754.1"/>
</dbReference>
<accession>W9X1G4</accession>
<dbReference type="EMBL" id="AMGX01000008">
    <property type="protein sequence ID" value="EXJ71165.1"/>
    <property type="molecule type" value="Genomic_DNA"/>
</dbReference>
<keyword evidence="3" id="KW-1185">Reference proteome</keyword>
<dbReference type="eggNOG" id="ENOG502S1AX">
    <property type="taxonomic scope" value="Eukaryota"/>
</dbReference>
<comment type="caution">
    <text evidence="2">The sequence shown here is derived from an EMBL/GenBank/DDBJ whole genome shotgun (WGS) entry which is preliminary data.</text>
</comment>